<dbReference type="PANTHER" id="PTHR42685">
    <property type="entry name" value="GERANYLGERANYL DIPHOSPHATE REDUCTASE"/>
    <property type="match status" value="1"/>
</dbReference>
<dbReference type="InterPro" id="IPR023753">
    <property type="entry name" value="FAD/NAD-binding_dom"/>
</dbReference>
<feature type="domain" description="Digeranylgeranylglycerophospholipid reductase catalytic" evidence="2">
    <location>
        <begin position="187"/>
        <end position="240"/>
    </location>
</feature>
<name>A0A519BGE1_ACIG2</name>
<dbReference type="InterPro" id="IPR036188">
    <property type="entry name" value="FAD/NAD-bd_sf"/>
</dbReference>
<dbReference type="GO" id="GO:0016491">
    <property type="term" value="F:oxidoreductase activity"/>
    <property type="evidence" value="ECO:0007669"/>
    <property type="project" value="InterPro"/>
</dbReference>
<dbReference type="Pfam" id="PF07992">
    <property type="entry name" value="Pyr_redox_2"/>
    <property type="match status" value="1"/>
</dbReference>
<protein>
    <submittedName>
        <fullName evidence="3">NAD(P)/FAD-dependent oxidoreductase</fullName>
    </submittedName>
</protein>
<reference evidence="3 4" key="1">
    <citation type="journal article" date="2019" name="ISME J.">
        <title>Insights into ecological role of a new deltaproteobacterial order Candidatus Acidulodesulfobacterales by metagenomics and metatranscriptomics.</title>
        <authorList>
            <person name="Tan S."/>
            <person name="Liu J."/>
            <person name="Fang Y."/>
            <person name="Hedlund B.P."/>
            <person name="Lian Z.H."/>
            <person name="Huang L.Y."/>
            <person name="Li J.T."/>
            <person name="Huang L.N."/>
            <person name="Li W.J."/>
            <person name="Jiang H.C."/>
            <person name="Dong H.L."/>
            <person name="Shu W.S."/>
        </authorList>
    </citation>
    <scope>NUCLEOTIDE SEQUENCE [LARGE SCALE GENOMIC DNA]</scope>
    <source>
        <strain evidence="3">AP2</strain>
    </source>
</reference>
<evidence type="ECO:0000259" key="2">
    <source>
        <dbReference type="Pfam" id="PF22578"/>
    </source>
</evidence>
<evidence type="ECO:0000259" key="1">
    <source>
        <dbReference type="Pfam" id="PF07992"/>
    </source>
</evidence>
<organism evidence="3 4">
    <name type="scientific">Acididesulfobacter guangdongensis</name>
    <dbReference type="NCBI Taxonomy" id="2597225"/>
    <lineage>
        <taxon>Bacteria</taxon>
        <taxon>Deltaproteobacteria</taxon>
        <taxon>Candidatus Acidulodesulfobacterales</taxon>
        <taxon>Candidatus Acididesulfobacter</taxon>
    </lineage>
</organism>
<gene>
    <name evidence="3" type="ORF">EVJ46_04720</name>
</gene>
<evidence type="ECO:0000313" key="3">
    <source>
        <dbReference type="EMBL" id="RZD16335.1"/>
    </source>
</evidence>
<dbReference type="InterPro" id="IPR054715">
    <property type="entry name" value="GGR_cat"/>
</dbReference>
<evidence type="ECO:0000313" key="4">
    <source>
        <dbReference type="Proteomes" id="UP000316562"/>
    </source>
</evidence>
<dbReference type="PROSITE" id="PS51257">
    <property type="entry name" value="PROKAR_LIPOPROTEIN"/>
    <property type="match status" value="1"/>
</dbReference>
<dbReference type="InterPro" id="IPR050407">
    <property type="entry name" value="Geranylgeranyl_reductase"/>
</dbReference>
<dbReference type="EMBL" id="SGBC01000002">
    <property type="protein sequence ID" value="RZD16335.1"/>
    <property type="molecule type" value="Genomic_DNA"/>
</dbReference>
<dbReference type="Proteomes" id="UP000316562">
    <property type="component" value="Unassembled WGS sequence"/>
</dbReference>
<sequence>MKTDVLIVGAGPAGSACAYELSKCGVGNILIERKAKPGTPVQCAEFIPININQYIDLTDKPEAVCQNVEYMEVDTEKENYKFDGRGYILNREIFDYYIAMLAAEKGTELITNTFAQTVIENENKLIARDKISNNIIEINYKYLVIAAGAKNFIDFSGQQRNAQYIRNEVYIHGIQIKTKLLKRLNSAMIYFRNYIPYGYGWVFPKLDFANVGIGIEQNGHNDINLRQSFALFLSEMKQKGIISGEAISKTSGLIPISALNETICGNIAYCGDAAGLTHPITGAGNLSAVISGTLTGEFIYESLKTGSNLLADYKEELFSIFYKPLLKAKTKRNNFYIKKYEQLSPEELDSIVRQSWPSFADYHSI</sequence>
<dbReference type="PANTHER" id="PTHR42685:SF22">
    <property type="entry name" value="CONDITIONED MEDIUM FACTOR RECEPTOR 1"/>
    <property type="match status" value="1"/>
</dbReference>
<comment type="caution">
    <text evidence="3">The sequence shown here is derived from an EMBL/GenBank/DDBJ whole genome shotgun (WGS) entry which is preliminary data.</text>
</comment>
<dbReference type="Pfam" id="PF22578">
    <property type="entry name" value="GGR_cat"/>
    <property type="match status" value="1"/>
</dbReference>
<dbReference type="SUPFAM" id="SSF51905">
    <property type="entry name" value="FAD/NAD(P)-binding domain"/>
    <property type="match status" value="1"/>
</dbReference>
<dbReference type="PRINTS" id="PR00420">
    <property type="entry name" value="RNGMNOXGNASE"/>
</dbReference>
<dbReference type="AlphaFoldDB" id="A0A519BGE1"/>
<proteinExistence type="predicted"/>
<accession>A0A519BGE1</accession>
<feature type="domain" description="FAD/NAD(P)-binding" evidence="1">
    <location>
        <begin position="4"/>
        <end position="162"/>
    </location>
</feature>
<dbReference type="Gene3D" id="3.50.50.60">
    <property type="entry name" value="FAD/NAD(P)-binding domain"/>
    <property type="match status" value="1"/>
</dbReference>